<proteinExistence type="predicted"/>
<name>A0A0G1Z2H4_9BACT</name>
<comment type="caution">
    <text evidence="1">The sequence shown here is derived from an EMBL/GenBank/DDBJ whole genome shotgun (WGS) entry which is preliminary data.</text>
</comment>
<accession>A0A0G1Z2H4</accession>
<dbReference type="EMBL" id="LCQD01000006">
    <property type="protein sequence ID" value="KKW12969.1"/>
    <property type="molecule type" value="Genomic_DNA"/>
</dbReference>
<sequence>MNLAEKYTGKTFVFHSPFESTPGWKDGDRGELVRLIPEGTEGVEEGVGDLWIGRNLGSGEEHQLWGGEAFTETGEPVIYEHAFTNWKPSTSRK</sequence>
<protein>
    <submittedName>
        <fullName evidence="1">Uncharacterized protein</fullName>
    </submittedName>
</protein>
<gene>
    <name evidence="1" type="ORF">UY48_C0006G0022</name>
</gene>
<dbReference type="AlphaFoldDB" id="A0A0G1Z2H4"/>
<dbReference type="Proteomes" id="UP000034588">
    <property type="component" value="Unassembled WGS sequence"/>
</dbReference>
<evidence type="ECO:0000313" key="2">
    <source>
        <dbReference type="Proteomes" id="UP000034588"/>
    </source>
</evidence>
<organism evidence="1 2">
    <name type="scientific">Candidatus Gottesmanbacteria bacterium GW2011_GWB1_49_7</name>
    <dbReference type="NCBI Taxonomy" id="1618448"/>
    <lineage>
        <taxon>Bacteria</taxon>
        <taxon>Candidatus Gottesmaniibacteriota</taxon>
    </lineage>
</organism>
<reference evidence="1 2" key="1">
    <citation type="journal article" date="2015" name="Nature">
        <title>rRNA introns, odd ribosomes, and small enigmatic genomes across a large radiation of phyla.</title>
        <authorList>
            <person name="Brown C.T."/>
            <person name="Hug L.A."/>
            <person name="Thomas B.C."/>
            <person name="Sharon I."/>
            <person name="Castelle C.J."/>
            <person name="Singh A."/>
            <person name="Wilkins M.J."/>
            <person name="Williams K.H."/>
            <person name="Banfield J.F."/>
        </authorList>
    </citation>
    <scope>NUCLEOTIDE SEQUENCE [LARGE SCALE GENOMIC DNA]</scope>
</reference>
<evidence type="ECO:0000313" key="1">
    <source>
        <dbReference type="EMBL" id="KKW12969.1"/>
    </source>
</evidence>